<proteinExistence type="predicted"/>
<feature type="compositionally biased region" description="Low complexity" evidence="1">
    <location>
        <begin position="67"/>
        <end position="77"/>
    </location>
</feature>
<accession>A0A6M3KAH7</accession>
<feature type="compositionally biased region" description="Acidic residues" evidence="1">
    <location>
        <begin position="96"/>
        <end position="113"/>
    </location>
</feature>
<feature type="compositionally biased region" description="Basic and acidic residues" evidence="1">
    <location>
        <begin position="44"/>
        <end position="60"/>
    </location>
</feature>
<dbReference type="EMBL" id="MT142346">
    <property type="protein sequence ID" value="QJA78651.1"/>
    <property type="molecule type" value="Genomic_DNA"/>
</dbReference>
<gene>
    <name evidence="2" type="ORF">MM415A01038_0019</name>
</gene>
<dbReference type="AlphaFoldDB" id="A0A6M3KAH7"/>
<organism evidence="2">
    <name type="scientific">viral metagenome</name>
    <dbReference type="NCBI Taxonomy" id="1070528"/>
    <lineage>
        <taxon>unclassified sequences</taxon>
        <taxon>metagenomes</taxon>
        <taxon>organismal metagenomes</taxon>
    </lineage>
</organism>
<feature type="compositionally biased region" description="Basic and acidic residues" evidence="1">
    <location>
        <begin position="85"/>
        <end position="95"/>
    </location>
</feature>
<reference evidence="2" key="1">
    <citation type="submission" date="2020-03" db="EMBL/GenBank/DDBJ databases">
        <title>The deep terrestrial virosphere.</title>
        <authorList>
            <person name="Holmfeldt K."/>
            <person name="Nilsson E."/>
            <person name="Simone D."/>
            <person name="Lopez-Fernandez M."/>
            <person name="Wu X."/>
            <person name="de Brujin I."/>
            <person name="Lundin D."/>
            <person name="Andersson A."/>
            <person name="Bertilsson S."/>
            <person name="Dopson M."/>
        </authorList>
    </citation>
    <scope>NUCLEOTIDE SEQUENCE</scope>
    <source>
        <strain evidence="2">MM415A01038</strain>
    </source>
</reference>
<feature type="region of interest" description="Disordered" evidence="1">
    <location>
        <begin position="28"/>
        <end position="115"/>
    </location>
</feature>
<protein>
    <submittedName>
        <fullName evidence="2">Uncharacterized protein</fullName>
    </submittedName>
</protein>
<evidence type="ECO:0000313" key="2">
    <source>
        <dbReference type="EMBL" id="QJA78651.1"/>
    </source>
</evidence>
<evidence type="ECO:0000256" key="1">
    <source>
        <dbReference type="SAM" id="MobiDB-lite"/>
    </source>
</evidence>
<name>A0A6M3KAH7_9ZZZZ</name>
<sequence>MAREKEEIKGPESAKKSIWSIMKEIITNQRGEIGIGDGDEGGADAEKGGEGWDIDGKLPEGMEIETPAGEEGAEAPVLPIPKKPKKEEGQEPKPEGEEEAEEVEEEPGEEELPEIAKVKQEYEGRLADVEARLAMTDKALQFYMAQLNDKLNVPAAAPAPHKEAIGALVPGGEDEAPPEAWDSSQSVVEFFDRRSDRRISNTLQQAYKENVQPEFTRVNQAIHSLIERVVKPQSKDWDDVIKGVTNELFVLDQTGQNIVGYRNPALLNYFQAQPIPIIAMYDYGLSKRAPKTIADGIKKGTQKAISKITQKPKAPAEIRGKAKIDESDDLDWNAPKDKVEKVLAKKGLI</sequence>